<gene>
    <name evidence="1" type="ORF">LOY88_001422</name>
</gene>
<organism evidence="1">
    <name type="scientific">Ophidiomyces ophidiicola</name>
    <dbReference type="NCBI Taxonomy" id="1387563"/>
    <lineage>
        <taxon>Eukaryota</taxon>
        <taxon>Fungi</taxon>
        <taxon>Dikarya</taxon>
        <taxon>Ascomycota</taxon>
        <taxon>Pezizomycotina</taxon>
        <taxon>Eurotiomycetes</taxon>
        <taxon>Eurotiomycetidae</taxon>
        <taxon>Onygenales</taxon>
        <taxon>Onygenaceae</taxon>
        <taxon>Ophidiomyces</taxon>
    </lineage>
</organism>
<protein>
    <submittedName>
        <fullName evidence="1">Uncharacterized protein</fullName>
    </submittedName>
</protein>
<dbReference type="EMBL" id="JALBCA010000015">
    <property type="protein sequence ID" value="KAI2390835.1"/>
    <property type="molecule type" value="Genomic_DNA"/>
</dbReference>
<name>A0ACB8V513_9EURO</name>
<sequence>MDDTVDAPDPTPTVPSLTNGGTEKAADFPKTQAKNNIASVGRVLSNVDATALRLSSLISTSYSEEAVFATVGYSADILHHALFSPPIRTILSRLRSRLGFSSLNAQPNSPDAPTPSLLALAALMSETRTALRLLGLIPLWEWGSATVKSPPADGVLRGVAFAQVFVNIVYQFMENVAFLASKGVIPQRIIQRWGGIGKWYIWSTRAWLGHVVLELVRLWRERSLAQRKQAAQAGTAVGVLDAKEQSVEASRRRAWRKSLINNLAWFPLCVHWSLENGAGVPDGIIGVLSMAATAWKISDLWTATATLT</sequence>
<accession>A0ACB8V513</accession>
<comment type="caution">
    <text evidence="1">The sequence shown here is derived from an EMBL/GenBank/DDBJ whole genome shotgun (WGS) entry which is preliminary data.</text>
</comment>
<proteinExistence type="predicted"/>
<reference evidence="1" key="1">
    <citation type="journal article" date="2022" name="bioRxiv">
        <title>Population genetic analysis of Ophidiomyces ophidiicola, the causative agent of snake fungal disease, indicates recent introductions to the USA.</title>
        <authorList>
            <person name="Ladner J.T."/>
            <person name="Palmer J.M."/>
            <person name="Ettinger C.L."/>
            <person name="Stajich J.E."/>
            <person name="Farrell T.M."/>
            <person name="Glorioso B.M."/>
            <person name="Lawson B."/>
            <person name="Price S.J."/>
            <person name="Stengle A.G."/>
            <person name="Grear D.A."/>
            <person name="Lorch J.M."/>
        </authorList>
    </citation>
    <scope>NUCLEOTIDE SEQUENCE</scope>
    <source>
        <strain evidence="1">NWHC 24266-5</strain>
    </source>
</reference>
<evidence type="ECO:0000313" key="1">
    <source>
        <dbReference type="EMBL" id="KAI2390835.1"/>
    </source>
</evidence>